<name>A0AA36F4H3_OCTVU</name>
<keyword evidence="2" id="KW-1185">Reference proteome</keyword>
<protein>
    <submittedName>
        <fullName evidence="1">Uncharacterized protein</fullName>
    </submittedName>
</protein>
<evidence type="ECO:0000313" key="1">
    <source>
        <dbReference type="EMBL" id="CAI9724162.1"/>
    </source>
</evidence>
<gene>
    <name evidence="1" type="ORF">OCTVUL_1B000881</name>
</gene>
<sequence>METAHMFSDEYLAERKTEVSRKLQEFIILQEELKTIKKDANFYNQQPNSNIYFKVDNKDKVSLQCQDSIAKLKEEMKNLEQMTPKTS</sequence>
<accession>A0AA36F4H3</accession>
<dbReference type="AlphaFoldDB" id="A0AA36F4H3"/>
<organism evidence="1 2">
    <name type="scientific">Octopus vulgaris</name>
    <name type="common">Common octopus</name>
    <dbReference type="NCBI Taxonomy" id="6645"/>
    <lineage>
        <taxon>Eukaryota</taxon>
        <taxon>Metazoa</taxon>
        <taxon>Spiralia</taxon>
        <taxon>Lophotrochozoa</taxon>
        <taxon>Mollusca</taxon>
        <taxon>Cephalopoda</taxon>
        <taxon>Coleoidea</taxon>
        <taxon>Octopodiformes</taxon>
        <taxon>Octopoda</taxon>
        <taxon>Incirrata</taxon>
        <taxon>Octopodidae</taxon>
        <taxon>Octopus</taxon>
    </lineage>
</organism>
<dbReference type="Pfam" id="PF21975">
    <property type="entry name" value="ASNSD1-SEP"/>
    <property type="match status" value="1"/>
</dbReference>
<dbReference type="EMBL" id="OX597819">
    <property type="protein sequence ID" value="CAI9724162.1"/>
    <property type="molecule type" value="Genomic_DNA"/>
</dbReference>
<proteinExistence type="predicted"/>
<dbReference type="InterPro" id="IPR054148">
    <property type="entry name" value="ASNSD1-SEP"/>
</dbReference>
<evidence type="ECO:0000313" key="2">
    <source>
        <dbReference type="Proteomes" id="UP001162480"/>
    </source>
</evidence>
<dbReference type="Proteomes" id="UP001162480">
    <property type="component" value="Chromosome 6"/>
</dbReference>
<reference evidence="1" key="1">
    <citation type="submission" date="2023-08" db="EMBL/GenBank/DDBJ databases">
        <authorList>
            <person name="Alioto T."/>
            <person name="Alioto T."/>
            <person name="Gomez Garrido J."/>
        </authorList>
    </citation>
    <scope>NUCLEOTIDE SEQUENCE</scope>
</reference>